<protein>
    <submittedName>
        <fullName evidence="1">Uncharacterized protein</fullName>
    </submittedName>
</protein>
<proteinExistence type="predicted"/>
<organism evidence="1 2">
    <name type="scientific">Avena sativa</name>
    <name type="common">Oat</name>
    <dbReference type="NCBI Taxonomy" id="4498"/>
    <lineage>
        <taxon>Eukaryota</taxon>
        <taxon>Viridiplantae</taxon>
        <taxon>Streptophyta</taxon>
        <taxon>Embryophyta</taxon>
        <taxon>Tracheophyta</taxon>
        <taxon>Spermatophyta</taxon>
        <taxon>Magnoliopsida</taxon>
        <taxon>Liliopsida</taxon>
        <taxon>Poales</taxon>
        <taxon>Poaceae</taxon>
        <taxon>BOP clade</taxon>
        <taxon>Pooideae</taxon>
        <taxon>Poodae</taxon>
        <taxon>Poeae</taxon>
        <taxon>Poeae Chloroplast Group 1 (Aveneae type)</taxon>
        <taxon>Aveninae</taxon>
        <taxon>Avena</taxon>
    </lineage>
</organism>
<keyword evidence="2" id="KW-1185">Reference proteome</keyword>
<dbReference type="EnsemblPlants" id="AVESA.00010b.r2.7AG1199020.2">
    <property type="protein sequence ID" value="AVESA.00010b.r2.7AG1199020.2.CDS"/>
    <property type="gene ID" value="AVESA.00010b.r2.7AG1199020"/>
</dbReference>
<accession>A0ACD5ZQR5</accession>
<dbReference type="Proteomes" id="UP001732700">
    <property type="component" value="Chromosome 7A"/>
</dbReference>
<sequence>MIMSLNVGPHLSWASHCQEMAPNPIQTSLFTWAVTAGCKLCGFSPACSHCVSDGNDLDVWLLDLIWSSDFSTDLEFAIMQRHSKLCVSRPPVVSRLQGWTELPDDLLHSIFSRLGSFRDLLAFAATCPSWRAAFSSYPSKSTLCTLFPPLLIQPNVLVHVPHRLSNNGHHNLRTCKVIDPINQNTSLHCQIDEETLQTMRCAGPSYGQLIFCKRGRCLVVDPFTGAQVSPPCLPFSDDYEKLTCSRIPLRLALTEYYYSAILTAPLASSNSHLLVRTCGSLFDWPVGSDSWSEVRCTGVCMEQIVEFNGQFIVMDIRQRIYALELAPQLGLQEIMTINLPPGLADDTDGSFKTSWLAVCGDMLLMVVQVITSVEYTEDPTMVSRLHRLDMSTKPAKWVRMEKLDDWAVFIGEDFRSTPFSCMGPERWGGRSKCLYYADDSAPWSLHGLGNEPDPSDDPDLRYYTRSWCNRMHPLWVYPSMFYSVTQ</sequence>
<evidence type="ECO:0000313" key="1">
    <source>
        <dbReference type="EnsemblPlants" id="AVESA.00010b.r2.7AG1199020.2.CDS"/>
    </source>
</evidence>
<reference evidence="1" key="1">
    <citation type="submission" date="2021-05" db="EMBL/GenBank/DDBJ databases">
        <authorList>
            <person name="Scholz U."/>
            <person name="Mascher M."/>
            <person name="Fiebig A."/>
        </authorList>
    </citation>
    <scope>NUCLEOTIDE SEQUENCE [LARGE SCALE GENOMIC DNA]</scope>
</reference>
<name>A0ACD5ZQR5_AVESA</name>
<evidence type="ECO:0000313" key="2">
    <source>
        <dbReference type="Proteomes" id="UP001732700"/>
    </source>
</evidence>
<reference evidence="1" key="2">
    <citation type="submission" date="2025-09" db="UniProtKB">
        <authorList>
            <consortium name="EnsemblPlants"/>
        </authorList>
    </citation>
    <scope>IDENTIFICATION</scope>
</reference>